<evidence type="ECO:0000313" key="1">
    <source>
        <dbReference type="EMBL" id="KYO42703.1"/>
    </source>
</evidence>
<dbReference type="Proteomes" id="UP000050525">
    <property type="component" value="Unassembled WGS sequence"/>
</dbReference>
<sequence length="96" mass="10798">MPPQLPWLEYWGESGQAYELFLIQSYVTFHNAIGLRMVRRDKLGLFSSSVPGSVLCHFVVSIDLVLFQPPDVPSVRGAKLKGGYLLRYQRGIAVIC</sequence>
<comment type="caution">
    <text evidence="1">The sequence shown here is derived from an EMBL/GenBank/DDBJ whole genome shotgun (WGS) entry which is preliminary data.</text>
</comment>
<gene>
    <name evidence="1" type="ORF">Y1Q_0022372</name>
</gene>
<keyword evidence="2" id="KW-1185">Reference proteome</keyword>
<accession>A0A151P112</accession>
<proteinExistence type="predicted"/>
<reference evidence="1 2" key="1">
    <citation type="journal article" date="2012" name="Genome Biol.">
        <title>Sequencing three crocodilian genomes to illuminate the evolution of archosaurs and amniotes.</title>
        <authorList>
            <person name="St John J.A."/>
            <person name="Braun E.L."/>
            <person name="Isberg S.R."/>
            <person name="Miles L.G."/>
            <person name="Chong A.Y."/>
            <person name="Gongora J."/>
            <person name="Dalzell P."/>
            <person name="Moran C."/>
            <person name="Bed'hom B."/>
            <person name="Abzhanov A."/>
            <person name="Burgess S.C."/>
            <person name="Cooksey A.M."/>
            <person name="Castoe T.A."/>
            <person name="Crawford N.G."/>
            <person name="Densmore L.D."/>
            <person name="Drew J.C."/>
            <person name="Edwards S.V."/>
            <person name="Faircloth B.C."/>
            <person name="Fujita M.K."/>
            <person name="Greenwold M.J."/>
            <person name="Hoffmann F.G."/>
            <person name="Howard J.M."/>
            <person name="Iguchi T."/>
            <person name="Janes D.E."/>
            <person name="Khan S.Y."/>
            <person name="Kohno S."/>
            <person name="de Koning A.J."/>
            <person name="Lance S.L."/>
            <person name="McCarthy F.M."/>
            <person name="McCormack J.E."/>
            <person name="Merchant M.E."/>
            <person name="Peterson D.G."/>
            <person name="Pollock D.D."/>
            <person name="Pourmand N."/>
            <person name="Raney B.J."/>
            <person name="Roessler K.A."/>
            <person name="Sanford J.R."/>
            <person name="Sawyer R.H."/>
            <person name="Schmidt C.J."/>
            <person name="Triplett E.W."/>
            <person name="Tuberville T.D."/>
            <person name="Venegas-Anaya M."/>
            <person name="Howard J.T."/>
            <person name="Jarvis E.D."/>
            <person name="Guillette L.J.Jr."/>
            <person name="Glenn T.C."/>
            <person name="Green R.E."/>
            <person name="Ray D.A."/>
        </authorList>
    </citation>
    <scope>NUCLEOTIDE SEQUENCE [LARGE SCALE GENOMIC DNA]</scope>
    <source>
        <strain evidence="1">KSC_2009_1</strain>
    </source>
</reference>
<evidence type="ECO:0000313" key="2">
    <source>
        <dbReference type="Proteomes" id="UP000050525"/>
    </source>
</evidence>
<dbReference type="EMBL" id="AKHW03001358">
    <property type="protein sequence ID" value="KYO42703.1"/>
    <property type="molecule type" value="Genomic_DNA"/>
</dbReference>
<dbReference type="AlphaFoldDB" id="A0A151P112"/>
<organism evidence="1 2">
    <name type="scientific">Alligator mississippiensis</name>
    <name type="common">American alligator</name>
    <dbReference type="NCBI Taxonomy" id="8496"/>
    <lineage>
        <taxon>Eukaryota</taxon>
        <taxon>Metazoa</taxon>
        <taxon>Chordata</taxon>
        <taxon>Craniata</taxon>
        <taxon>Vertebrata</taxon>
        <taxon>Euteleostomi</taxon>
        <taxon>Archelosauria</taxon>
        <taxon>Archosauria</taxon>
        <taxon>Crocodylia</taxon>
        <taxon>Alligatoridae</taxon>
        <taxon>Alligatorinae</taxon>
        <taxon>Alligator</taxon>
    </lineage>
</organism>
<protein>
    <submittedName>
        <fullName evidence="1">Uncharacterized protein</fullName>
    </submittedName>
</protein>
<name>A0A151P112_ALLMI</name>